<sequence length="548" mass="60336">MACRNMLDSIRHAMLDALFPRRGALRALRAKWGAPGAREVIAASQYFALTRGAAPDDLVDDQTWTDLEFPRLFADLDATETPLGSQYLYRQLRTWGTASDIVATHYASCRTLQREAALRETIQLRLAPLDTLGAARIAGFVFGPPPGIERLQRWLPAWSLACAALLVAIFVLAWPIWIFLLAVGVNLGLILRYSAPLFRDIEQLKGCHRMLRTADALAALRHPGPELPQLARLAAEAPLRRKVHRALGWIAILYSPWVQSVAVWLNLLFLVELSAHARTVSRFDRVRAELACIFDSVGALDAAIAVASYLQCRPAHCEPVIADGPLLDLVDATHPLVARPVPNSLRLDGRSALITGSNMAGKTTFIKLVGVNLILGRTLGFCFARAATLPDTRVMAVIRGEHSVESGKSHYFAEMTAIGTFIDRAARGSCRLFLIDELFNGTNTVERLAAGRAVLERIGRDAQALVTTHDVELQDDITGPYDLYYFQEDPDVDGWFDYRLRPGRTDRRNAIQLMARNGFPADLVADALRYAAMYGGRQQPPPSAAGPG</sequence>
<dbReference type="GO" id="GO:0005829">
    <property type="term" value="C:cytosol"/>
    <property type="evidence" value="ECO:0007669"/>
    <property type="project" value="TreeGrafter"/>
</dbReference>
<dbReference type="SUPFAM" id="SSF52540">
    <property type="entry name" value="P-loop containing nucleoside triphosphate hydrolases"/>
    <property type="match status" value="1"/>
</dbReference>
<evidence type="ECO:0000259" key="5">
    <source>
        <dbReference type="SMART" id="SM00534"/>
    </source>
</evidence>
<dbReference type="SMART" id="SM00534">
    <property type="entry name" value="MUTSac"/>
    <property type="match status" value="1"/>
</dbReference>
<dbReference type="GO" id="GO:0030983">
    <property type="term" value="F:mismatched DNA binding"/>
    <property type="evidence" value="ECO:0007669"/>
    <property type="project" value="InterPro"/>
</dbReference>
<dbReference type="InterPro" id="IPR000432">
    <property type="entry name" value="DNA_mismatch_repair_MutS_C"/>
</dbReference>
<dbReference type="GO" id="GO:0005524">
    <property type="term" value="F:ATP binding"/>
    <property type="evidence" value="ECO:0007669"/>
    <property type="project" value="UniProtKB-KW"/>
</dbReference>
<keyword evidence="4" id="KW-0812">Transmembrane</keyword>
<evidence type="ECO:0000313" key="7">
    <source>
        <dbReference type="Proteomes" id="UP000589896"/>
    </source>
</evidence>
<dbReference type="GO" id="GO:0140664">
    <property type="term" value="F:ATP-dependent DNA damage sensor activity"/>
    <property type="evidence" value="ECO:0007669"/>
    <property type="project" value="InterPro"/>
</dbReference>
<dbReference type="PANTHER" id="PTHR11361">
    <property type="entry name" value="DNA MISMATCH REPAIR PROTEIN MUTS FAMILY MEMBER"/>
    <property type="match status" value="1"/>
</dbReference>
<evidence type="ECO:0000256" key="3">
    <source>
        <dbReference type="ARBA" id="ARBA00023125"/>
    </source>
</evidence>
<evidence type="ECO:0000256" key="4">
    <source>
        <dbReference type="SAM" id="Phobius"/>
    </source>
</evidence>
<keyword evidence="7" id="KW-1185">Reference proteome</keyword>
<proteinExistence type="predicted"/>
<evidence type="ECO:0000313" key="6">
    <source>
        <dbReference type="EMBL" id="NYZ63492.1"/>
    </source>
</evidence>
<dbReference type="InterPro" id="IPR027417">
    <property type="entry name" value="P-loop_NTPase"/>
</dbReference>
<name>A0A7Z0QRH1_9GAMM</name>
<accession>A0A7Z0QRH1</accession>
<dbReference type="InterPro" id="IPR045076">
    <property type="entry name" value="MutS"/>
</dbReference>
<organism evidence="6 7">
    <name type="scientific">Luteimonas deserti</name>
    <dbReference type="NCBI Taxonomy" id="2752306"/>
    <lineage>
        <taxon>Bacteria</taxon>
        <taxon>Pseudomonadati</taxon>
        <taxon>Pseudomonadota</taxon>
        <taxon>Gammaproteobacteria</taxon>
        <taxon>Lysobacterales</taxon>
        <taxon>Lysobacteraceae</taxon>
        <taxon>Luteimonas</taxon>
    </lineage>
</organism>
<dbReference type="EMBL" id="JACCJZ010000019">
    <property type="protein sequence ID" value="NYZ63492.1"/>
    <property type="molecule type" value="Genomic_DNA"/>
</dbReference>
<keyword evidence="1" id="KW-0547">Nucleotide-binding</keyword>
<keyword evidence="4" id="KW-1133">Transmembrane helix</keyword>
<dbReference type="Pfam" id="PF00488">
    <property type="entry name" value="MutS_V"/>
    <property type="match status" value="1"/>
</dbReference>
<gene>
    <name evidence="6" type="ORF">H0E82_12095</name>
</gene>
<keyword evidence="3" id="KW-0238">DNA-binding</keyword>
<keyword evidence="2" id="KW-0067">ATP-binding</keyword>
<dbReference type="RefSeq" id="WP_180545715.1">
    <property type="nucleotide sequence ID" value="NZ_JACCJZ010000019.1"/>
</dbReference>
<evidence type="ECO:0000256" key="1">
    <source>
        <dbReference type="ARBA" id="ARBA00022741"/>
    </source>
</evidence>
<dbReference type="Gene3D" id="3.40.50.300">
    <property type="entry name" value="P-loop containing nucleotide triphosphate hydrolases"/>
    <property type="match status" value="1"/>
</dbReference>
<dbReference type="PANTHER" id="PTHR11361:SF152">
    <property type="entry name" value="DNA MISMATCH REPAIR PROTEIN"/>
    <property type="match status" value="1"/>
</dbReference>
<feature type="domain" description="DNA mismatch repair proteins mutS family" evidence="5">
    <location>
        <begin position="349"/>
        <end position="532"/>
    </location>
</feature>
<protein>
    <recommendedName>
        <fullName evidence="5">DNA mismatch repair proteins mutS family domain-containing protein</fullName>
    </recommendedName>
</protein>
<dbReference type="Proteomes" id="UP000589896">
    <property type="component" value="Unassembled WGS sequence"/>
</dbReference>
<dbReference type="GO" id="GO:0006298">
    <property type="term" value="P:mismatch repair"/>
    <property type="evidence" value="ECO:0007669"/>
    <property type="project" value="InterPro"/>
</dbReference>
<keyword evidence="4" id="KW-0472">Membrane</keyword>
<evidence type="ECO:0000256" key="2">
    <source>
        <dbReference type="ARBA" id="ARBA00022840"/>
    </source>
</evidence>
<reference evidence="6 7" key="1">
    <citation type="submission" date="2020-07" db="EMBL/GenBank/DDBJ databases">
        <title>isolation of Luteimonas sp. SJ-16.</title>
        <authorList>
            <person name="Huang X.-X."/>
            <person name="Xu L."/>
            <person name="Sun J.-Q."/>
        </authorList>
    </citation>
    <scope>NUCLEOTIDE SEQUENCE [LARGE SCALE GENOMIC DNA]</scope>
    <source>
        <strain evidence="6 7">SJ-16</strain>
    </source>
</reference>
<comment type="caution">
    <text evidence="6">The sequence shown here is derived from an EMBL/GenBank/DDBJ whole genome shotgun (WGS) entry which is preliminary data.</text>
</comment>
<feature type="transmembrane region" description="Helical" evidence="4">
    <location>
        <begin position="158"/>
        <end position="191"/>
    </location>
</feature>
<dbReference type="AlphaFoldDB" id="A0A7Z0QRH1"/>